<proteinExistence type="predicted"/>
<evidence type="ECO:0008006" key="3">
    <source>
        <dbReference type="Google" id="ProtNLM"/>
    </source>
</evidence>
<accession>A0ABY8TXI2</accession>
<dbReference type="SUPFAM" id="SSF52266">
    <property type="entry name" value="SGNH hydrolase"/>
    <property type="match status" value="1"/>
</dbReference>
<dbReference type="PANTHER" id="PTHR34407:SF1">
    <property type="entry name" value="SGNH HYDROLASE-TYPE ESTERASE DOMAIN-CONTAINING PROTEIN"/>
    <property type="match status" value="1"/>
</dbReference>
<keyword evidence="2" id="KW-1185">Reference proteome</keyword>
<dbReference type="Proteomes" id="UP001244341">
    <property type="component" value="Chromosome 5b"/>
</dbReference>
<evidence type="ECO:0000313" key="2">
    <source>
        <dbReference type="Proteomes" id="UP001244341"/>
    </source>
</evidence>
<reference evidence="1 2" key="1">
    <citation type="submission" date="2023-05" db="EMBL/GenBank/DDBJ databases">
        <title>A 100% complete, gapless, phased diploid assembly of the Scenedesmus obliquus UTEX 3031 genome.</title>
        <authorList>
            <person name="Biondi T.C."/>
            <person name="Hanschen E.R."/>
            <person name="Kwon T."/>
            <person name="Eng W."/>
            <person name="Kruse C.P.S."/>
            <person name="Koehler S.I."/>
            <person name="Kunde Y."/>
            <person name="Gleasner C.D."/>
            <person name="You Mak K.T."/>
            <person name="Polle J."/>
            <person name="Hovde B.T."/>
            <person name="Starkenburg S.R."/>
        </authorList>
    </citation>
    <scope>NUCLEOTIDE SEQUENCE [LARGE SCALE GENOMIC DNA]</scope>
    <source>
        <strain evidence="1 2">DOE0152z</strain>
    </source>
</reference>
<name>A0ABY8TXI2_TETOB</name>
<evidence type="ECO:0000313" key="1">
    <source>
        <dbReference type="EMBL" id="WIA13860.1"/>
    </source>
</evidence>
<gene>
    <name evidence="1" type="ORF">OEZ85_002433</name>
</gene>
<dbReference type="PANTHER" id="PTHR34407">
    <property type="entry name" value="EXPRESSED PROTEIN"/>
    <property type="match status" value="1"/>
</dbReference>
<sequence length="237" mass="25703">MDGSWVEPMVAWMKAAFPAVSFRLINAARGASEVTVAATCWYQYVPQDADLVLVEYSLNGCLEATGQPMCSSTAMVRVAAYESFYRRVLRRAPRTALMSVATFNFNSDTYRQGLASVEAPNAFTATGEELHTMIARRYGAPTASLRDSLYGLMYNDAVAKQLLGETRATIITDNVSAHPRCVASVTIQANATTGGDEFAVTGVTVVPFTKKATIHRIDGSHMAAVRAEGDQLPFSWP</sequence>
<organism evidence="1 2">
    <name type="scientific">Tetradesmus obliquus</name>
    <name type="common">Green alga</name>
    <name type="synonym">Acutodesmus obliquus</name>
    <dbReference type="NCBI Taxonomy" id="3088"/>
    <lineage>
        <taxon>Eukaryota</taxon>
        <taxon>Viridiplantae</taxon>
        <taxon>Chlorophyta</taxon>
        <taxon>core chlorophytes</taxon>
        <taxon>Chlorophyceae</taxon>
        <taxon>CS clade</taxon>
        <taxon>Sphaeropleales</taxon>
        <taxon>Scenedesmaceae</taxon>
        <taxon>Tetradesmus</taxon>
    </lineage>
</organism>
<protein>
    <recommendedName>
        <fullName evidence="3">SGNH/GDSL hydrolase family protein</fullName>
    </recommendedName>
</protein>
<dbReference type="EMBL" id="CP126212">
    <property type="protein sequence ID" value="WIA13860.1"/>
    <property type="molecule type" value="Genomic_DNA"/>
</dbReference>